<evidence type="ECO:0000256" key="2">
    <source>
        <dbReference type="ARBA" id="ARBA00022737"/>
    </source>
</evidence>
<dbReference type="Pfam" id="PF24973">
    <property type="entry name" value="EGF_LMN_ATRN"/>
    <property type="match status" value="1"/>
</dbReference>
<evidence type="ECO:0000256" key="5">
    <source>
        <dbReference type="ARBA" id="ARBA00023292"/>
    </source>
</evidence>
<dbReference type="InterPro" id="IPR050440">
    <property type="entry name" value="Laminin/Netrin_ECM"/>
</dbReference>
<dbReference type="PROSITE" id="PS01248">
    <property type="entry name" value="EGF_LAM_1"/>
    <property type="match status" value="2"/>
</dbReference>
<comment type="caution">
    <text evidence="8">The sequence shown here is derived from an EMBL/GenBank/DDBJ whole genome shotgun (WGS) entry which is preliminary data.</text>
</comment>
<gene>
    <name evidence="8" type="primary">LAMA1</name>
    <name evidence="8" type="ORF">AMECASPLE_029504</name>
</gene>
<evidence type="ECO:0000313" key="8">
    <source>
        <dbReference type="EMBL" id="MEQ2312295.1"/>
    </source>
</evidence>
<dbReference type="InterPro" id="IPR002049">
    <property type="entry name" value="LE_dom"/>
</dbReference>
<dbReference type="PROSITE" id="PS50027">
    <property type="entry name" value="EGF_LAM_2"/>
    <property type="match status" value="1"/>
</dbReference>
<keyword evidence="1" id="KW-0732">Signal</keyword>
<dbReference type="EMBL" id="JAHRIP010078620">
    <property type="protein sequence ID" value="MEQ2312295.1"/>
    <property type="molecule type" value="Genomic_DNA"/>
</dbReference>
<organism evidence="8 9">
    <name type="scientific">Ameca splendens</name>
    <dbReference type="NCBI Taxonomy" id="208324"/>
    <lineage>
        <taxon>Eukaryota</taxon>
        <taxon>Metazoa</taxon>
        <taxon>Chordata</taxon>
        <taxon>Craniata</taxon>
        <taxon>Vertebrata</taxon>
        <taxon>Euteleostomi</taxon>
        <taxon>Actinopterygii</taxon>
        <taxon>Neopterygii</taxon>
        <taxon>Teleostei</taxon>
        <taxon>Neoteleostei</taxon>
        <taxon>Acanthomorphata</taxon>
        <taxon>Ovalentaria</taxon>
        <taxon>Atherinomorphae</taxon>
        <taxon>Cyprinodontiformes</taxon>
        <taxon>Goodeidae</taxon>
        <taxon>Ameca</taxon>
    </lineage>
</organism>
<keyword evidence="3 6" id="KW-1015">Disulfide bond</keyword>
<keyword evidence="4" id="KW-0325">Glycoprotein</keyword>
<keyword evidence="5 6" id="KW-0424">Laminin EGF-like domain</keyword>
<feature type="domain" description="Laminin EGF-like" evidence="7">
    <location>
        <begin position="65"/>
        <end position="117"/>
    </location>
</feature>
<evidence type="ECO:0000256" key="6">
    <source>
        <dbReference type="PROSITE-ProRule" id="PRU00460"/>
    </source>
</evidence>
<comment type="caution">
    <text evidence="6">Lacks conserved residue(s) required for the propagation of feature annotation.</text>
</comment>
<dbReference type="Pfam" id="PF00053">
    <property type="entry name" value="EGF_laminin"/>
    <property type="match status" value="1"/>
</dbReference>
<feature type="non-terminal residue" evidence="8">
    <location>
        <position position="1"/>
    </location>
</feature>
<keyword evidence="9" id="KW-1185">Reference proteome</keyword>
<proteinExistence type="predicted"/>
<keyword evidence="2" id="KW-0677">Repeat</keyword>
<evidence type="ECO:0000259" key="7">
    <source>
        <dbReference type="PROSITE" id="PS50027"/>
    </source>
</evidence>
<dbReference type="Gene3D" id="2.10.25.10">
    <property type="entry name" value="Laminin"/>
    <property type="match status" value="2"/>
</dbReference>
<dbReference type="Proteomes" id="UP001469553">
    <property type="component" value="Unassembled WGS sequence"/>
</dbReference>
<evidence type="ECO:0000256" key="1">
    <source>
        <dbReference type="ARBA" id="ARBA00022729"/>
    </source>
</evidence>
<dbReference type="PANTHER" id="PTHR10574">
    <property type="entry name" value="NETRIN/LAMININ-RELATED"/>
    <property type="match status" value="1"/>
</dbReference>
<feature type="disulfide bond" evidence="6">
    <location>
        <begin position="89"/>
        <end position="98"/>
    </location>
</feature>
<dbReference type="SMART" id="SM00180">
    <property type="entry name" value="EGF_Lam"/>
    <property type="match status" value="2"/>
</dbReference>
<dbReference type="SUPFAM" id="SSF57196">
    <property type="entry name" value="EGF/Laminin"/>
    <property type="match status" value="2"/>
</dbReference>
<dbReference type="InterPro" id="IPR056863">
    <property type="entry name" value="LMN_ATRN_NET-like_EGF"/>
</dbReference>
<dbReference type="CDD" id="cd00055">
    <property type="entry name" value="EGF_Lam"/>
    <property type="match status" value="2"/>
</dbReference>
<evidence type="ECO:0000313" key="9">
    <source>
        <dbReference type="Proteomes" id="UP001469553"/>
    </source>
</evidence>
<reference evidence="8 9" key="1">
    <citation type="submission" date="2021-06" db="EMBL/GenBank/DDBJ databases">
        <authorList>
            <person name="Palmer J.M."/>
        </authorList>
    </citation>
    <scope>NUCLEOTIDE SEQUENCE [LARGE SCALE GENOMIC DNA]</scope>
    <source>
        <strain evidence="8 9">AS_MEX2019</strain>
        <tissue evidence="8">Muscle</tissue>
    </source>
</reference>
<evidence type="ECO:0000256" key="3">
    <source>
        <dbReference type="ARBA" id="ARBA00023157"/>
    </source>
</evidence>
<feature type="disulfide bond" evidence="6">
    <location>
        <begin position="101"/>
        <end position="115"/>
    </location>
</feature>
<accession>A0ABV1A1J1</accession>
<sequence>FQSHLPAPASVLPVCFSFSPTCVVDASGKVSCDQCQHGYTGTNCERCTSGFYGNPQVMGGACVSCECNGNVNVSEAGYCDTVTGECLRCLGNTAGKHCEVCRPGYYGDAVLAKDCKSEFFIP</sequence>
<evidence type="ECO:0000256" key="4">
    <source>
        <dbReference type="ARBA" id="ARBA00023180"/>
    </source>
</evidence>
<name>A0ABV1A1J1_9TELE</name>
<protein>
    <submittedName>
        <fullName evidence="8">Laminin subunit alpha-1</fullName>
    </submittedName>
</protein>
<dbReference type="PANTHER" id="PTHR10574:SF406">
    <property type="entry name" value="LAMININ SUBUNIT ALPHA 5"/>
    <property type="match status" value="1"/>
</dbReference>